<organism evidence="1 2">
    <name type="scientific">Strigomonas culicis</name>
    <dbReference type="NCBI Taxonomy" id="28005"/>
    <lineage>
        <taxon>Eukaryota</taxon>
        <taxon>Discoba</taxon>
        <taxon>Euglenozoa</taxon>
        <taxon>Kinetoplastea</taxon>
        <taxon>Metakinetoplastina</taxon>
        <taxon>Trypanosomatida</taxon>
        <taxon>Trypanosomatidae</taxon>
        <taxon>Strigomonadinae</taxon>
        <taxon>Strigomonas</taxon>
    </lineage>
</organism>
<reference evidence="1 2" key="1">
    <citation type="journal article" date="2013" name="PLoS ONE">
        <title>Predicting the Proteins of Angomonas deanei, Strigomonas culicis and Their Respective Endosymbionts Reveals New Aspects of the Trypanosomatidae Family.</title>
        <authorList>
            <person name="Motta M.C."/>
            <person name="Martins A.C."/>
            <person name="de Souza S.S."/>
            <person name="Catta-Preta C.M."/>
            <person name="Silva R."/>
            <person name="Klein C.C."/>
            <person name="de Almeida L.G."/>
            <person name="de Lima Cunha O."/>
            <person name="Ciapina L.P."/>
            <person name="Brocchi M."/>
            <person name="Colabardini A.C."/>
            <person name="de Araujo Lima B."/>
            <person name="Machado C.R."/>
            <person name="de Almeida Soares C.M."/>
            <person name="Probst C.M."/>
            <person name="de Menezes C.B."/>
            <person name="Thompson C.E."/>
            <person name="Bartholomeu D.C."/>
            <person name="Gradia D.F."/>
            <person name="Pavoni D.P."/>
            <person name="Grisard E.C."/>
            <person name="Fantinatti-Garboggini F."/>
            <person name="Marchini F.K."/>
            <person name="Rodrigues-Luiz G.F."/>
            <person name="Wagner G."/>
            <person name="Goldman G.H."/>
            <person name="Fietto J.L."/>
            <person name="Elias M.C."/>
            <person name="Goldman M.H."/>
            <person name="Sagot M.F."/>
            <person name="Pereira M."/>
            <person name="Stoco P.H."/>
            <person name="de Mendonca-Neto R.P."/>
            <person name="Teixeira S.M."/>
            <person name="Maciel T.E."/>
            <person name="de Oliveira Mendes T.A."/>
            <person name="Urmenyi T.P."/>
            <person name="de Souza W."/>
            <person name="Schenkman S."/>
            <person name="de Vasconcelos A.T."/>
        </authorList>
    </citation>
    <scope>NUCLEOTIDE SEQUENCE [LARGE SCALE GENOMIC DNA]</scope>
</reference>
<comment type="caution">
    <text evidence="1">The sequence shown here is derived from an EMBL/GenBank/DDBJ whole genome shotgun (WGS) entry which is preliminary data.</text>
</comment>
<dbReference type="AlphaFoldDB" id="S9V1T4"/>
<evidence type="ECO:0000313" key="2">
    <source>
        <dbReference type="Proteomes" id="UP000015354"/>
    </source>
</evidence>
<sequence length="474" mass="52920">MSQEGRFILINGILCRTADDTGTFCPSDVFSGYDPGSFLKAPQSQSLSETLAANLTQEELQTESLPTVNSSCPLYRHFSVLSGGVLINTKNNVFLDFTDPATYHPIDDNAVVDGKKKKRNCTEKLRKRLKRVQRRADRNAQVYRDGCLEDIKAEAVLALLSSVEPIGTRGTPDTPLTAPNTYPKPLNSPRISKLCAHNMRYVAKHSVLSLKPRSRAMRKEQMRNLKVTELLRLFAKVRENWSSVIPNELPFRAQANGARFLLCGNTASKDDEDDDEGLFMKTTFNTDGHGSSPSGPSFASSFVPLLGYDSNTSKFVYGTSLVQFLSTHVTSLRLTTVDDVHSLYVPHHAWAVLRAPEGRLLPPPHLVVMPFRQLEWVFKRYFAVMGVKETVTHGVSSFTLSPDAHFSAADAVSMAMDGQASAPLPPEALDAIRSTTSRRSIRDVWFFLFEHSRTRIVRRLNEMLQQLSQRTPQT</sequence>
<proteinExistence type="predicted"/>
<dbReference type="OrthoDB" id="272873at2759"/>
<accession>S9V1T4</accession>
<dbReference type="Proteomes" id="UP000015354">
    <property type="component" value="Unassembled WGS sequence"/>
</dbReference>
<gene>
    <name evidence="1" type="ORF">STCU_11012</name>
</gene>
<name>S9V1T4_9TRYP</name>
<protein>
    <submittedName>
        <fullName evidence="1">Uncharacterized protein</fullName>
    </submittedName>
</protein>
<keyword evidence="2" id="KW-1185">Reference proteome</keyword>
<evidence type="ECO:0000313" key="1">
    <source>
        <dbReference type="EMBL" id="EPY16770.1"/>
    </source>
</evidence>
<dbReference type="EMBL" id="ATMH01010902">
    <property type="protein sequence ID" value="EPY16770.1"/>
    <property type="molecule type" value="Genomic_DNA"/>
</dbReference>